<dbReference type="PROSITE" id="PS00092">
    <property type="entry name" value="N6_MTASE"/>
    <property type="match status" value="1"/>
</dbReference>
<comment type="function">
    <text evidence="5">Methylates the class 1 translation termination release factors RF1/PrfA and RF2/PrfB on the glutamine residue of the universally conserved GGQ motif.</text>
</comment>
<dbReference type="InterPro" id="IPR019874">
    <property type="entry name" value="RF_methyltr_PrmC"/>
</dbReference>
<feature type="binding site" evidence="5">
    <location>
        <position position="144"/>
    </location>
    <ligand>
        <name>S-adenosyl-L-methionine</name>
        <dbReference type="ChEBI" id="CHEBI:59789"/>
    </ligand>
</feature>
<evidence type="ECO:0000256" key="4">
    <source>
        <dbReference type="ARBA" id="ARBA00048391"/>
    </source>
</evidence>
<dbReference type="EMBL" id="AP014836">
    <property type="protein sequence ID" value="BAW81038.1"/>
    <property type="molecule type" value="Genomic_DNA"/>
</dbReference>
<protein>
    <recommendedName>
        <fullName evidence="5">Release factor glutamine methyltransferase</fullName>
        <shortName evidence="5">RF MTase</shortName>
        <ecNumber evidence="5">2.1.1.297</ecNumber>
    </recommendedName>
    <alternativeName>
        <fullName evidence="5">N5-glutamine methyltransferase PrmC</fullName>
    </alternativeName>
    <alternativeName>
        <fullName evidence="5">Protein-(glutamine-N5) MTase PrmC</fullName>
    </alternativeName>
    <alternativeName>
        <fullName evidence="5">Protein-glutamine N-methyltransferase PrmC</fullName>
    </alternativeName>
</protein>
<evidence type="ECO:0000259" key="7">
    <source>
        <dbReference type="Pfam" id="PF17827"/>
    </source>
</evidence>
<evidence type="ECO:0000313" key="8">
    <source>
        <dbReference type="EMBL" id="BAW81038.1"/>
    </source>
</evidence>
<dbReference type="InterPro" id="IPR050320">
    <property type="entry name" value="N5-glutamine_MTase"/>
</dbReference>
<accession>A0A1Q2SPG9</accession>
<dbReference type="NCBIfam" id="TIGR03534">
    <property type="entry name" value="RF_mod_PrmC"/>
    <property type="match status" value="1"/>
</dbReference>
<sequence>MSNISIASAIAVATYQLTHLDNGRLEAERLLCWVLKVERSYLYAWPERGLTVIEWSYLKQLLQRRANHEPFAYICGRREFWSLILRVSKATLIPRPETEQVVELALKRMNLEEQLKIADLGTGSGAIALAIASERPQAQVIATDISPAAIQVAEENRKNLDLNNVVFRLGDWLTPLGDERFDLIVSNPPYIAEEDPYLTQGSLCFEPYQALVAGTDGLEALAYIARVAREHLVNGGWLILEHGYNQGSFLLKLLIKLGYQQVADFYDLAGLPRVAVGQWWAY</sequence>
<feature type="binding site" evidence="5">
    <location>
        <position position="187"/>
    </location>
    <ligand>
        <name>S-adenosyl-L-methionine</name>
        <dbReference type="ChEBI" id="CHEBI:59789"/>
    </ligand>
</feature>
<gene>
    <name evidence="5" type="primary">prmC</name>
    <name evidence="8" type="ORF">TAO_1668</name>
</gene>
<dbReference type="InterPro" id="IPR002052">
    <property type="entry name" value="DNA_methylase_N6_adenine_CS"/>
</dbReference>
<dbReference type="InterPro" id="IPR029063">
    <property type="entry name" value="SAM-dependent_MTases_sf"/>
</dbReference>
<name>A0A1Q2SPG9_9GAMM</name>
<evidence type="ECO:0000313" key="9">
    <source>
        <dbReference type="Proteomes" id="UP000243679"/>
    </source>
</evidence>
<feature type="domain" description="Release factor glutamine methyltransferase N-terminal" evidence="7">
    <location>
        <begin position="9"/>
        <end position="76"/>
    </location>
</feature>
<keyword evidence="9" id="KW-1185">Reference proteome</keyword>
<dbReference type="RefSeq" id="WP_096527518.1">
    <property type="nucleotide sequence ID" value="NZ_AP014836.1"/>
</dbReference>
<feature type="domain" description="Methyltransferase" evidence="6">
    <location>
        <begin position="112"/>
        <end position="190"/>
    </location>
</feature>
<feature type="binding site" evidence="5">
    <location>
        <begin position="187"/>
        <end position="190"/>
    </location>
    <ligand>
        <name>substrate</name>
    </ligand>
</feature>
<dbReference type="EC" id="2.1.1.297" evidence="5"/>
<dbReference type="Gene3D" id="3.40.50.150">
    <property type="entry name" value="Vaccinia Virus protein VP39"/>
    <property type="match status" value="1"/>
</dbReference>
<dbReference type="Pfam" id="PF17827">
    <property type="entry name" value="PrmC_N"/>
    <property type="match status" value="1"/>
</dbReference>
<evidence type="ECO:0000256" key="5">
    <source>
        <dbReference type="HAMAP-Rule" id="MF_02126"/>
    </source>
</evidence>
<keyword evidence="2 5" id="KW-0808">Transferase</keyword>
<dbReference type="HAMAP" id="MF_02126">
    <property type="entry name" value="RF_methyltr_PrmC"/>
    <property type="match status" value="1"/>
</dbReference>
<evidence type="ECO:0000256" key="2">
    <source>
        <dbReference type="ARBA" id="ARBA00022679"/>
    </source>
</evidence>
<dbReference type="CDD" id="cd02440">
    <property type="entry name" value="AdoMet_MTases"/>
    <property type="match status" value="1"/>
</dbReference>
<evidence type="ECO:0000256" key="3">
    <source>
        <dbReference type="ARBA" id="ARBA00022691"/>
    </source>
</evidence>
<feature type="binding site" evidence="5">
    <location>
        <position position="172"/>
    </location>
    <ligand>
        <name>S-adenosyl-L-methionine</name>
        <dbReference type="ChEBI" id="CHEBI:59789"/>
    </ligand>
</feature>
<evidence type="ECO:0000259" key="6">
    <source>
        <dbReference type="Pfam" id="PF13847"/>
    </source>
</evidence>
<evidence type="ECO:0000256" key="1">
    <source>
        <dbReference type="ARBA" id="ARBA00022603"/>
    </source>
</evidence>
<dbReference type="Gene3D" id="1.10.8.10">
    <property type="entry name" value="DNA helicase RuvA subunit, C-terminal domain"/>
    <property type="match status" value="1"/>
</dbReference>
<keyword evidence="1 5" id="KW-0489">Methyltransferase</keyword>
<dbReference type="OrthoDB" id="9800643at2"/>
<dbReference type="Pfam" id="PF13847">
    <property type="entry name" value="Methyltransf_31"/>
    <property type="match status" value="1"/>
</dbReference>
<organism evidence="8 9">
    <name type="scientific">Candidatus Nitrosoglobus terrae</name>
    <dbReference type="NCBI Taxonomy" id="1630141"/>
    <lineage>
        <taxon>Bacteria</taxon>
        <taxon>Pseudomonadati</taxon>
        <taxon>Pseudomonadota</taxon>
        <taxon>Gammaproteobacteria</taxon>
        <taxon>Chromatiales</taxon>
        <taxon>Chromatiaceae</taxon>
        <taxon>Candidatus Nitrosoglobus</taxon>
    </lineage>
</organism>
<dbReference type="FunFam" id="3.40.50.150:FF:000053">
    <property type="entry name" value="Release factor glutamine methyltransferase"/>
    <property type="match status" value="1"/>
</dbReference>
<dbReference type="SUPFAM" id="SSF53335">
    <property type="entry name" value="S-adenosyl-L-methionine-dependent methyltransferases"/>
    <property type="match status" value="1"/>
</dbReference>
<dbReference type="GO" id="GO:0003676">
    <property type="term" value="F:nucleic acid binding"/>
    <property type="evidence" value="ECO:0007669"/>
    <property type="project" value="InterPro"/>
</dbReference>
<dbReference type="InterPro" id="IPR040758">
    <property type="entry name" value="PrmC_N"/>
</dbReference>
<comment type="catalytic activity">
    <reaction evidence="4 5">
        <text>L-glutaminyl-[peptide chain release factor] + S-adenosyl-L-methionine = N(5)-methyl-L-glutaminyl-[peptide chain release factor] + S-adenosyl-L-homocysteine + H(+)</text>
        <dbReference type="Rhea" id="RHEA:42896"/>
        <dbReference type="Rhea" id="RHEA-COMP:10271"/>
        <dbReference type="Rhea" id="RHEA-COMP:10272"/>
        <dbReference type="ChEBI" id="CHEBI:15378"/>
        <dbReference type="ChEBI" id="CHEBI:30011"/>
        <dbReference type="ChEBI" id="CHEBI:57856"/>
        <dbReference type="ChEBI" id="CHEBI:59789"/>
        <dbReference type="ChEBI" id="CHEBI:61891"/>
        <dbReference type="EC" id="2.1.1.297"/>
    </reaction>
</comment>
<comment type="similarity">
    <text evidence="5">Belongs to the protein N5-glutamine methyltransferase family. PrmC subfamily.</text>
</comment>
<proteinExistence type="inferred from homology"/>
<dbReference type="InterPro" id="IPR004556">
    <property type="entry name" value="HemK-like"/>
</dbReference>
<dbReference type="NCBIfam" id="TIGR00536">
    <property type="entry name" value="hemK_fam"/>
    <property type="match status" value="1"/>
</dbReference>
<reference evidence="8 9" key="1">
    <citation type="journal article" date="2017" name="ISME J.">
        <title>An acid-tolerant ammonia-oxidizing ?-proteobacterium from soil.</title>
        <authorList>
            <person name="Hayatsu M."/>
            <person name="Tago K."/>
            <person name="Uchiyama I."/>
            <person name="Toyoda A."/>
            <person name="Wang Y."/>
            <person name="Shimomura Y."/>
            <person name="Okubo T."/>
            <person name="Kurisu F."/>
            <person name="Hirono Y."/>
            <person name="Nonaka K."/>
            <person name="Akiyama H."/>
            <person name="Itoh T."/>
            <person name="Takami H."/>
        </authorList>
    </citation>
    <scope>NUCLEOTIDE SEQUENCE [LARGE SCALE GENOMIC DNA]</scope>
    <source>
        <strain evidence="8 9">TAO100</strain>
    </source>
</reference>
<dbReference type="AlphaFoldDB" id="A0A1Q2SPG9"/>
<keyword evidence="3 5" id="KW-0949">S-adenosyl-L-methionine</keyword>
<dbReference type="InterPro" id="IPR025714">
    <property type="entry name" value="Methyltranfer_dom"/>
</dbReference>
<dbReference type="Proteomes" id="UP000243679">
    <property type="component" value="Chromosome"/>
</dbReference>
<feature type="binding site" evidence="5">
    <location>
        <begin position="121"/>
        <end position="125"/>
    </location>
    <ligand>
        <name>S-adenosyl-L-methionine</name>
        <dbReference type="ChEBI" id="CHEBI:59789"/>
    </ligand>
</feature>
<dbReference type="PANTHER" id="PTHR18895">
    <property type="entry name" value="HEMK METHYLTRANSFERASE"/>
    <property type="match status" value="1"/>
</dbReference>
<dbReference type="GO" id="GO:0032259">
    <property type="term" value="P:methylation"/>
    <property type="evidence" value="ECO:0007669"/>
    <property type="project" value="UniProtKB-KW"/>
</dbReference>
<dbReference type="GO" id="GO:0102559">
    <property type="term" value="F:peptide chain release factor N(5)-glutamine methyltransferase activity"/>
    <property type="evidence" value="ECO:0007669"/>
    <property type="project" value="UniProtKB-EC"/>
</dbReference>
<dbReference type="KEGG" id="ntt:TAO_1668"/>
<dbReference type="PANTHER" id="PTHR18895:SF74">
    <property type="entry name" value="MTRF1L RELEASE FACTOR GLUTAMINE METHYLTRANSFERASE"/>
    <property type="match status" value="1"/>
</dbReference>